<proteinExistence type="predicted"/>
<feature type="chain" id="PRO_5043522784" evidence="1">
    <location>
        <begin position="21"/>
        <end position="329"/>
    </location>
</feature>
<dbReference type="Gene3D" id="2.120.10.30">
    <property type="entry name" value="TolB, C-terminal domain"/>
    <property type="match status" value="1"/>
</dbReference>
<dbReference type="GO" id="GO:0005783">
    <property type="term" value="C:endoplasmic reticulum"/>
    <property type="evidence" value="ECO:0007669"/>
    <property type="project" value="TreeGrafter"/>
</dbReference>
<sequence>MAIRCCSCRSTLLLLLLVSAVPISIIVSLEHATWTSSPNRHHLRYRSLGLVRECAKWDASGGRFLVSNFFGGGLAEVSDVDVGAPAERTLMREPDVAGNVSLGLVVDGGRSRVLVVFSDLFRHRYAAVGAYRLDNFERIFLTRLSGPEDETSFADDVAVDSDGNAYVTDAKRNKIWKVGSGGALSSVIRSPLLERRKEWYHLVGLNGIVYHPNGYLLVVHTDGGDLFRVDTSTEEVTQVDVEGSILGGDGLELLSPTKIVVAAFRPSARLVESSDDWRTATVTGTYSGPLHRVAAAATAKDGKVYVSHLFGGRSHVISEAVFSPLSSAK</sequence>
<dbReference type="Gene3D" id="2.40.10.500">
    <property type="match status" value="1"/>
</dbReference>
<dbReference type="PANTHER" id="PTHR31460">
    <property type="match status" value="1"/>
</dbReference>
<keyword evidence="1" id="KW-0732">Signal</keyword>
<gene>
    <name evidence="2" type="ORF">M6B38_243505</name>
</gene>
<name>A0AAX6DIT0_IRIPA</name>
<dbReference type="EMBL" id="JANAVB010044219">
    <property type="protein sequence ID" value="KAJ6791667.1"/>
    <property type="molecule type" value="Genomic_DNA"/>
</dbReference>
<dbReference type="Proteomes" id="UP001140949">
    <property type="component" value="Unassembled WGS sequence"/>
</dbReference>
<dbReference type="InterPro" id="IPR053224">
    <property type="entry name" value="Sensory_adhesion_molecule"/>
</dbReference>
<evidence type="ECO:0000313" key="3">
    <source>
        <dbReference type="Proteomes" id="UP001140949"/>
    </source>
</evidence>
<reference evidence="2" key="1">
    <citation type="journal article" date="2023" name="GigaByte">
        <title>Genome assembly of the bearded iris, Iris pallida Lam.</title>
        <authorList>
            <person name="Bruccoleri R.E."/>
            <person name="Oakeley E.J."/>
            <person name="Faust A.M.E."/>
            <person name="Altorfer M."/>
            <person name="Dessus-Babus S."/>
            <person name="Burckhardt D."/>
            <person name="Oertli M."/>
            <person name="Naumann U."/>
            <person name="Petersen F."/>
            <person name="Wong J."/>
        </authorList>
    </citation>
    <scope>NUCLEOTIDE SEQUENCE</scope>
    <source>
        <strain evidence="2">GSM-AAB239-AS_SAM_17_03QT</strain>
    </source>
</reference>
<comment type="caution">
    <text evidence="2">The sequence shown here is derived from an EMBL/GenBank/DDBJ whole genome shotgun (WGS) entry which is preliminary data.</text>
</comment>
<evidence type="ECO:0000313" key="2">
    <source>
        <dbReference type="EMBL" id="KAJ6791667.1"/>
    </source>
</evidence>
<dbReference type="PANTHER" id="PTHR31460:SF0">
    <property type="entry name" value="CALCIUM-DEPENDENT PHOSPHOTRIESTERASE SUPERFAMILY PROTEIN-RELATED"/>
    <property type="match status" value="1"/>
</dbReference>
<keyword evidence="3" id="KW-1185">Reference proteome</keyword>
<dbReference type="SUPFAM" id="SSF63829">
    <property type="entry name" value="Calcium-dependent phosphotriesterase"/>
    <property type="match status" value="1"/>
</dbReference>
<accession>A0AAX6DIT0</accession>
<dbReference type="AlphaFoldDB" id="A0AAX6DIT0"/>
<reference evidence="2" key="2">
    <citation type="submission" date="2023-04" db="EMBL/GenBank/DDBJ databases">
        <authorList>
            <person name="Bruccoleri R.E."/>
            <person name="Oakeley E.J."/>
            <person name="Faust A.-M."/>
            <person name="Dessus-Babus S."/>
            <person name="Altorfer M."/>
            <person name="Burckhardt D."/>
            <person name="Oertli M."/>
            <person name="Naumann U."/>
            <person name="Petersen F."/>
            <person name="Wong J."/>
        </authorList>
    </citation>
    <scope>NUCLEOTIDE SEQUENCE</scope>
    <source>
        <strain evidence="2">GSM-AAB239-AS_SAM_17_03QT</strain>
        <tissue evidence="2">Leaf</tissue>
    </source>
</reference>
<feature type="signal peptide" evidence="1">
    <location>
        <begin position="1"/>
        <end position="20"/>
    </location>
</feature>
<protein>
    <submittedName>
        <fullName evidence="2">Uncharacterized protein</fullName>
    </submittedName>
</protein>
<organism evidence="2 3">
    <name type="scientific">Iris pallida</name>
    <name type="common">Sweet iris</name>
    <dbReference type="NCBI Taxonomy" id="29817"/>
    <lineage>
        <taxon>Eukaryota</taxon>
        <taxon>Viridiplantae</taxon>
        <taxon>Streptophyta</taxon>
        <taxon>Embryophyta</taxon>
        <taxon>Tracheophyta</taxon>
        <taxon>Spermatophyta</taxon>
        <taxon>Magnoliopsida</taxon>
        <taxon>Liliopsida</taxon>
        <taxon>Asparagales</taxon>
        <taxon>Iridaceae</taxon>
        <taxon>Iridoideae</taxon>
        <taxon>Irideae</taxon>
        <taxon>Iris</taxon>
    </lineage>
</organism>
<dbReference type="InterPro" id="IPR011042">
    <property type="entry name" value="6-blade_b-propeller_TolB-like"/>
</dbReference>
<evidence type="ECO:0000256" key="1">
    <source>
        <dbReference type="SAM" id="SignalP"/>
    </source>
</evidence>